<organism evidence="2 3">
    <name type="scientific">Massilia suwonensis</name>
    <dbReference type="NCBI Taxonomy" id="648895"/>
    <lineage>
        <taxon>Bacteria</taxon>
        <taxon>Pseudomonadati</taxon>
        <taxon>Pseudomonadota</taxon>
        <taxon>Betaproteobacteria</taxon>
        <taxon>Burkholderiales</taxon>
        <taxon>Oxalobacteraceae</taxon>
        <taxon>Telluria group</taxon>
        <taxon>Massilia</taxon>
    </lineage>
</organism>
<dbReference type="EC" id="2.3.-.-" evidence="2"/>
<evidence type="ECO:0000313" key="3">
    <source>
        <dbReference type="Proteomes" id="UP001596101"/>
    </source>
</evidence>
<dbReference type="Gene3D" id="3.40.630.30">
    <property type="match status" value="1"/>
</dbReference>
<dbReference type="SUPFAM" id="SSF55729">
    <property type="entry name" value="Acyl-CoA N-acyltransferases (Nat)"/>
    <property type="match status" value="1"/>
</dbReference>
<dbReference type="Pfam" id="PF13302">
    <property type="entry name" value="Acetyltransf_3"/>
    <property type="match status" value="1"/>
</dbReference>
<keyword evidence="3" id="KW-1185">Reference proteome</keyword>
<reference evidence="3" key="1">
    <citation type="journal article" date="2019" name="Int. J. Syst. Evol. Microbiol.">
        <title>The Global Catalogue of Microorganisms (GCM) 10K type strain sequencing project: providing services to taxonomists for standard genome sequencing and annotation.</title>
        <authorList>
            <consortium name="The Broad Institute Genomics Platform"/>
            <consortium name="The Broad Institute Genome Sequencing Center for Infectious Disease"/>
            <person name="Wu L."/>
            <person name="Ma J."/>
        </authorList>
    </citation>
    <scope>NUCLEOTIDE SEQUENCE [LARGE SCALE GENOMIC DNA]</scope>
    <source>
        <strain evidence="3">CCUG 43111</strain>
    </source>
</reference>
<dbReference type="PANTHER" id="PTHR43441">
    <property type="entry name" value="RIBOSOMAL-PROTEIN-SERINE ACETYLTRANSFERASE"/>
    <property type="match status" value="1"/>
</dbReference>
<dbReference type="GO" id="GO:0016746">
    <property type="term" value="F:acyltransferase activity"/>
    <property type="evidence" value="ECO:0007669"/>
    <property type="project" value="UniProtKB-KW"/>
</dbReference>
<evidence type="ECO:0000313" key="2">
    <source>
        <dbReference type="EMBL" id="MFC5479310.1"/>
    </source>
</evidence>
<evidence type="ECO:0000259" key="1">
    <source>
        <dbReference type="PROSITE" id="PS51186"/>
    </source>
</evidence>
<dbReference type="InterPro" id="IPR051908">
    <property type="entry name" value="Ribosomal_N-acetyltransferase"/>
</dbReference>
<gene>
    <name evidence="2" type="ORF">ACFPQ5_14020</name>
</gene>
<dbReference type="PROSITE" id="PS51186">
    <property type="entry name" value="GNAT"/>
    <property type="match status" value="1"/>
</dbReference>
<comment type="caution">
    <text evidence="2">The sequence shown here is derived from an EMBL/GenBank/DDBJ whole genome shotgun (WGS) entry which is preliminary data.</text>
</comment>
<keyword evidence="2" id="KW-0012">Acyltransferase</keyword>
<name>A0ABW0MM23_9BURK</name>
<proteinExistence type="predicted"/>
<dbReference type="InterPro" id="IPR016181">
    <property type="entry name" value="Acyl_CoA_acyltransferase"/>
</dbReference>
<dbReference type="EMBL" id="JBHSMR010000013">
    <property type="protein sequence ID" value="MFC5479310.1"/>
    <property type="molecule type" value="Genomic_DNA"/>
</dbReference>
<protein>
    <submittedName>
        <fullName evidence="2">GNAT family N-acetyltransferase</fullName>
        <ecNumber evidence="2">2.3.-.-</ecNumber>
    </submittedName>
</protein>
<dbReference type="PANTHER" id="PTHR43441:SF2">
    <property type="entry name" value="FAMILY ACETYLTRANSFERASE, PUTATIVE (AFU_ORTHOLOGUE AFUA_7G00850)-RELATED"/>
    <property type="match status" value="1"/>
</dbReference>
<accession>A0ABW0MM23</accession>
<dbReference type="InterPro" id="IPR000182">
    <property type="entry name" value="GNAT_dom"/>
</dbReference>
<sequence length="180" mass="20346">MPIVLPEFIQSQRLSLRKPRASDAKPIFEAYTQDFDVARYLVWRPHQSLSETEAFISSCMQGWASGQRRPYVLTRREDDSIPIGMLEARFLPNGIDLGYVLQRSCWGAGLMKEAIVVLSDVALTLPECVRVQATCDTENLASARVLEKAGFVREGRLERHSVLPNLGSEPRPSFMYARCK</sequence>
<dbReference type="RefSeq" id="WP_379756568.1">
    <property type="nucleotide sequence ID" value="NZ_JBHSMR010000013.1"/>
</dbReference>
<dbReference type="Proteomes" id="UP001596101">
    <property type="component" value="Unassembled WGS sequence"/>
</dbReference>
<keyword evidence="2" id="KW-0808">Transferase</keyword>
<feature type="domain" description="N-acetyltransferase" evidence="1">
    <location>
        <begin position="14"/>
        <end position="172"/>
    </location>
</feature>